<sequence>IFNENKEKISEEKREELFNEEWKEIEKDQEDFLRVMTMKIEKLEQLVVNSFNNAIKNGRAISSDTNHTEESFKKVFIRNLKDKIEALCTKICHELQRVNALSIKFDQAPDWLGTLSDKIYHTLNNDSIHIMTCSFTIEIDDFSPIEQYMRLKVFNTLVDNTEKWKSSQKFNHKKLRKDLFKYFNDILNNSSDEIISAHFFQCIAQSVDENLDAREQLILEVMKTYVKENWSSVDKNPTRRAYEQSFGAYDVKKSHEYVKNSTLFMRNLFERDIDAVKNKKIEEILKETGNVISGALEKLGENISTWQRRLSSSDKNLPLKQITKETPSKGNIFLPLIRMLFKTTRPEICPESLMEDAIRILGECNISSPQDFCIMLKKDHINYMAKFEKLWRSERSNNSKMQMENYVELYKEVYWDDVKGCEHRCPFCGSKCELKHEPNTNHRASFHLMHSYNGLRYNESRKASLMTCNELDCHNYRLHRNGDDGLQFKEYVKKYHPEWWTLLGSKNSDDDQIRQ</sequence>
<dbReference type="EMBL" id="CAJVPT010019465">
    <property type="protein sequence ID" value="CAG8641463.1"/>
    <property type="molecule type" value="Genomic_DNA"/>
</dbReference>
<evidence type="ECO:0000313" key="2">
    <source>
        <dbReference type="Proteomes" id="UP000789525"/>
    </source>
</evidence>
<comment type="caution">
    <text evidence="1">The sequence shown here is derived from an EMBL/GenBank/DDBJ whole genome shotgun (WGS) entry which is preliminary data.</text>
</comment>
<name>A0ACA9N8G6_9GLOM</name>
<dbReference type="Proteomes" id="UP000789525">
    <property type="component" value="Unassembled WGS sequence"/>
</dbReference>
<protein>
    <submittedName>
        <fullName evidence="1">3202_t:CDS:1</fullName>
    </submittedName>
</protein>
<gene>
    <name evidence="1" type="ORF">ACOLOM_LOCUS7956</name>
</gene>
<evidence type="ECO:0000313" key="1">
    <source>
        <dbReference type="EMBL" id="CAG8641463.1"/>
    </source>
</evidence>
<organism evidence="1 2">
    <name type="scientific">Acaulospora colombiana</name>
    <dbReference type="NCBI Taxonomy" id="27376"/>
    <lineage>
        <taxon>Eukaryota</taxon>
        <taxon>Fungi</taxon>
        <taxon>Fungi incertae sedis</taxon>
        <taxon>Mucoromycota</taxon>
        <taxon>Glomeromycotina</taxon>
        <taxon>Glomeromycetes</taxon>
        <taxon>Diversisporales</taxon>
        <taxon>Acaulosporaceae</taxon>
        <taxon>Acaulospora</taxon>
    </lineage>
</organism>
<proteinExistence type="predicted"/>
<feature type="non-terminal residue" evidence="1">
    <location>
        <position position="1"/>
    </location>
</feature>
<reference evidence="1" key="1">
    <citation type="submission" date="2021-06" db="EMBL/GenBank/DDBJ databases">
        <authorList>
            <person name="Kallberg Y."/>
            <person name="Tangrot J."/>
            <person name="Rosling A."/>
        </authorList>
    </citation>
    <scope>NUCLEOTIDE SEQUENCE</scope>
    <source>
        <strain evidence="1">CL356</strain>
    </source>
</reference>
<keyword evidence="2" id="KW-1185">Reference proteome</keyword>
<feature type="non-terminal residue" evidence="1">
    <location>
        <position position="515"/>
    </location>
</feature>
<accession>A0ACA9N8G6</accession>